<feature type="transmembrane region" description="Helical" evidence="1">
    <location>
        <begin position="189"/>
        <end position="210"/>
    </location>
</feature>
<keyword evidence="1" id="KW-1133">Transmembrane helix</keyword>
<feature type="transmembrane region" description="Helical" evidence="1">
    <location>
        <begin position="292"/>
        <end position="311"/>
    </location>
</feature>
<name>A0A8U0HY11_9EURY</name>
<accession>A0A8U0HY11</accession>
<evidence type="ECO:0000313" key="3">
    <source>
        <dbReference type="EMBL" id="UPV75526.1"/>
    </source>
</evidence>
<feature type="transmembrane region" description="Helical" evidence="1">
    <location>
        <begin position="260"/>
        <end position="285"/>
    </location>
</feature>
<feature type="domain" description="DUF8173" evidence="2">
    <location>
        <begin position="190"/>
        <end position="330"/>
    </location>
</feature>
<dbReference type="EMBL" id="CP096659">
    <property type="protein sequence ID" value="UPV75526.1"/>
    <property type="molecule type" value="Genomic_DNA"/>
</dbReference>
<evidence type="ECO:0000313" key="4">
    <source>
        <dbReference type="Proteomes" id="UP000830729"/>
    </source>
</evidence>
<sequence>MDKRYAFLLAVLVVLAAVPAPVAADETRSGGTVVVEEGETVAEDLTAFGGTVVVRGTVDGDVTAFAGNVFVEGRVNGDLDAFAGNVRVNGTVTGDANVAGGNFLLAEGGRIGGQLEAATGNAVVEGEIGGTARVGAGTIRLGPSAAVGGDFVYDGDLDRAPGARIDGEVRREPDLDLGVGFTGPLFPNWVGAVYGFVANFVLGAIALLVFPRFSAGVADRAAADPLRSAGVGLLLFVGVPVLLVLLFISLVGIPLGLLGILLYGFALWLGYVYGAFALGGWLVGLADGDSRWVALAVGLAVVSLVGFVPILGGLLQFVVLLLGLGALAAGVWGGLRKRRSRRADEYDRETAV</sequence>
<keyword evidence="1" id="KW-0472">Membrane</keyword>
<keyword evidence="4" id="KW-1185">Reference proteome</keyword>
<dbReference type="Pfam" id="PF04519">
    <property type="entry name" value="Bactofilin"/>
    <property type="match status" value="1"/>
</dbReference>
<dbReference type="InterPro" id="IPR058486">
    <property type="entry name" value="DUF8173"/>
</dbReference>
<dbReference type="AlphaFoldDB" id="A0A8U0HY11"/>
<dbReference type="RefSeq" id="WP_248651566.1">
    <property type="nucleotide sequence ID" value="NZ_CP096659.1"/>
</dbReference>
<feature type="transmembrane region" description="Helical" evidence="1">
    <location>
        <begin position="317"/>
        <end position="335"/>
    </location>
</feature>
<dbReference type="KEGG" id="halx:M0R89_05530"/>
<feature type="transmembrane region" description="Helical" evidence="1">
    <location>
        <begin position="231"/>
        <end position="254"/>
    </location>
</feature>
<evidence type="ECO:0000259" key="2">
    <source>
        <dbReference type="Pfam" id="PF26514"/>
    </source>
</evidence>
<reference evidence="3 4" key="1">
    <citation type="submission" date="2022-04" db="EMBL/GenBank/DDBJ databases">
        <title>Diverse halophilic archaea isolated from saline environments.</title>
        <authorList>
            <person name="Cui H.-L."/>
        </authorList>
    </citation>
    <scope>NUCLEOTIDE SEQUENCE [LARGE SCALE GENOMIC DNA]</scope>
    <source>
        <strain evidence="3 4">XZYJT49</strain>
    </source>
</reference>
<organism evidence="3 4">
    <name type="scientific">Halorussus limi</name>
    <dbReference type="NCBI Taxonomy" id="2938695"/>
    <lineage>
        <taxon>Archaea</taxon>
        <taxon>Methanobacteriati</taxon>
        <taxon>Methanobacteriota</taxon>
        <taxon>Stenosarchaea group</taxon>
        <taxon>Halobacteria</taxon>
        <taxon>Halobacteriales</taxon>
        <taxon>Haladaptataceae</taxon>
        <taxon>Halorussus</taxon>
    </lineage>
</organism>
<evidence type="ECO:0000256" key="1">
    <source>
        <dbReference type="SAM" id="Phobius"/>
    </source>
</evidence>
<dbReference type="Proteomes" id="UP000830729">
    <property type="component" value="Chromosome"/>
</dbReference>
<keyword evidence="1" id="KW-0812">Transmembrane</keyword>
<gene>
    <name evidence="3" type="ORF">M0R89_05530</name>
</gene>
<dbReference type="Pfam" id="PF26514">
    <property type="entry name" value="DUF8173"/>
    <property type="match status" value="1"/>
</dbReference>
<dbReference type="InterPro" id="IPR007607">
    <property type="entry name" value="BacA/B"/>
</dbReference>
<dbReference type="GeneID" id="72184639"/>
<proteinExistence type="predicted"/>
<protein>
    <submittedName>
        <fullName evidence="3">Polymer-forming cytoskeletal protein</fullName>
    </submittedName>
</protein>